<organism evidence="2 3">
    <name type="scientific">Emericellopsis atlantica</name>
    <dbReference type="NCBI Taxonomy" id="2614577"/>
    <lineage>
        <taxon>Eukaryota</taxon>
        <taxon>Fungi</taxon>
        <taxon>Dikarya</taxon>
        <taxon>Ascomycota</taxon>
        <taxon>Pezizomycotina</taxon>
        <taxon>Sordariomycetes</taxon>
        <taxon>Hypocreomycetidae</taxon>
        <taxon>Hypocreales</taxon>
        <taxon>Bionectriaceae</taxon>
        <taxon>Emericellopsis</taxon>
    </lineage>
</organism>
<keyword evidence="3" id="KW-1185">Reference proteome</keyword>
<reference evidence="2" key="1">
    <citation type="journal article" date="2021" name="IMA Fungus">
        <title>Genomic characterization of three marine fungi, including Emericellopsis atlantica sp. nov. with signatures of a generalist lifestyle and marine biomass degradation.</title>
        <authorList>
            <person name="Hagestad O.C."/>
            <person name="Hou L."/>
            <person name="Andersen J.H."/>
            <person name="Hansen E.H."/>
            <person name="Altermark B."/>
            <person name="Li C."/>
            <person name="Kuhnert E."/>
            <person name="Cox R.J."/>
            <person name="Crous P.W."/>
            <person name="Spatafora J.W."/>
            <person name="Lail K."/>
            <person name="Amirebrahimi M."/>
            <person name="Lipzen A."/>
            <person name="Pangilinan J."/>
            <person name="Andreopoulos W."/>
            <person name="Hayes R.D."/>
            <person name="Ng V."/>
            <person name="Grigoriev I.V."/>
            <person name="Jackson S.A."/>
            <person name="Sutton T.D.S."/>
            <person name="Dobson A.D.W."/>
            <person name="Rama T."/>
        </authorList>
    </citation>
    <scope>NUCLEOTIDE SEQUENCE</scope>
    <source>
        <strain evidence="2">TS7</strain>
    </source>
</reference>
<dbReference type="EMBL" id="MU251251">
    <property type="protein sequence ID" value="KAG9255235.1"/>
    <property type="molecule type" value="Genomic_DNA"/>
</dbReference>
<sequence length="224" mass="24995">MRFSRILGAYGLLAITSLIGSTAAAGVKADAKAGGKAGARAGARVAAQAGAPKGHSPQFYDVLTQEYVCQRFHHLAERMTFIFNFEPMRKALYDVEFDLDLFDADMDNSDLSIEFSDGEEKEIANCYRYYAETMIEALDILADRMEDLDSKSARYLLVTINSLRVADYNAVYELGRRLHDPVHLTTIFKKYGALDGSTPYSVRTAFQQFETIPTITGEDFRTLP</sequence>
<evidence type="ECO:0000256" key="1">
    <source>
        <dbReference type="SAM" id="SignalP"/>
    </source>
</evidence>
<name>A0A9P7ZNF1_9HYPO</name>
<dbReference type="Proteomes" id="UP000887229">
    <property type="component" value="Unassembled WGS sequence"/>
</dbReference>
<keyword evidence="1" id="KW-0732">Signal</keyword>
<dbReference type="AlphaFoldDB" id="A0A9P7ZNF1"/>
<accession>A0A9P7ZNF1</accession>
<comment type="caution">
    <text evidence="2">The sequence shown here is derived from an EMBL/GenBank/DDBJ whole genome shotgun (WGS) entry which is preliminary data.</text>
</comment>
<dbReference type="GeneID" id="70297902"/>
<gene>
    <name evidence="2" type="ORF">F5Z01DRAFT_749436</name>
</gene>
<dbReference type="RefSeq" id="XP_046119159.1">
    <property type="nucleotide sequence ID" value="XM_046266999.1"/>
</dbReference>
<protein>
    <submittedName>
        <fullName evidence="2">Uncharacterized protein</fullName>
    </submittedName>
</protein>
<evidence type="ECO:0000313" key="3">
    <source>
        <dbReference type="Proteomes" id="UP000887229"/>
    </source>
</evidence>
<feature type="chain" id="PRO_5040494827" evidence="1">
    <location>
        <begin position="25"/>
        <end position="224"/>
    </location>
</feature>
<evidence type="ECO:0000313" key="2">
    <source>
        <dbReference type="EMBL" id="KAG9255235.1"/>
    </source>
</evidence>
<proteinExistence type="predicted"/>
<feature type="signal peptide" evidence="1">
    <location>
        <begin position="1"/>
        <end position="24"/>
    </location>
</feature>
<dbReference type="OrthoDB" id="5150382at2759"/>